<keyword evidence="2" id="KW-0964">Secreted</keyword>
<evidence type="ECO:0000313" key="10">
    <source>
        <dbReference type="Proteomes" id="UP000824082"/>
    </source>
</evidence>
<feature type="compositionally biased region" description="Acidic residues" evidence="5">
    <location>
        <begin position="329"/>
        <end position="343"/>
    </location>
</feature>
<feature type="compositionally biased region" description="Low complexity" evidence="5">
    <location>
        <begin position="380"/>
        <end position="393"/>
    </location>
</feature>
<dbReference type="EMBL" id="DVMX01000093">
    <property type="protein sequence ID" value="HIU41824.1"/>
    <property type="molecule type" value="Genomic_DNA"/>
</dbReference>
<accession>A0A9D1ITN1</accession>
<organism evidence="9 10">
    <name type="scientific">Candidatus Egerieicola faecale</name>
    <dbReference type="NCBI Taxonomy" id="2840774"/>
    <lineage>
        <taxon>Bacteria</taxon>
        <taxon>Bacillati</taxon>
        <taxon>Bacillota</taxon>
        <taxon>Clostridia</taxon>
        <taxon>Eubacteriales</taxon>
        <taxon>Oscillospiraceae</taxon>
        <taxon>Oscillospiraceae incertae sedis</taxon>
        <taxon>Candidatus Egerieicola</taxon>
    </lineage>
</organism>
<reference evidence="9" key="1">
    <citation type="submission" date="2020-10" db="EMBL/GenBank/DDBJ databases">
        <authorList>
            <person name="Gilroy R."/>
        </authorList>
    </citation>
    <scope>NUCLEOTIDE SEQUENCE</scope>
    <source>
        <strain evidence="9">4509</strain>
    </source>
</reference>
<keyword evidence="6" id="KW-0812">Transmembrane</keyword>
<name>A0A9D1ITN1_9FIRM</name>
<dbReference type="SUPFAM" id="SSF48239">
    <property type="entry name" value="Terpenoid cyclases/Protein prenyltransferases"/>
    <property type="match status" value="1"/>
</dbReference>
<dbReference type="PROSITE" id="PS50847">
    <property type="entry name" value="GRAM_POS_ANCHORING"/>
    <property type="match status" value="1"/>
</dbReference>
<sequence length="425" mass="44600">MKQQHKIIRCLSALLAAGMLVAGALVTGVSAQEAVTASQVEQTAAAAAEYLTENYRSTGYSASDLATVQLLYRSGLPQAAEIVEDYLTLAEQELTTYGGAVYQGYDQNYDPVASLSLVGTLGAAWLAEETGDAELSAQMVQAAETLGTPEFIAKDNPYNIARSLWCAEALGCSQTLRDNLVAGLMTYYNQEEQAFDYWGCSVDTNTVMVKGALAYSGDNAQLDQAVEHAMTLVDSLRQEDGSYFSDFVYSTDSNADSTGLALSAMADLAASGRYSQQEMAQTYQALMDRYFVSETGAFGYMDNRTPNTMATADALEGLLTYAAVLDSQPGEDPDQPGEGEDQPTEPTLPPESTTSDPTTGTDSDTDVAVDGNGSTGSDNGAESAPAAGEASPETGDNSLAWMGGAFAALALAAGVGAFGVKKVRK</sequence>
<feature type="domain" description="Gram-positive cocci surface proteins LPxTG" evidence="8">
    <location>
        <begin position="391"/>
        <end position="425"/>
    </location>
</feature>
<evidence type="ECO:0000256" key="2">
    <source>
        <dbReference type="ARBA" id="ARBA00022525"/>
    </source>
</evidence>
<keyword evidence="4" id="KW-0572">Peptidoglycan-anchor</keyword>
<evidence type="ECO:0000256" key="5">
    <source>
        <dbReference type="SAM" id="MobiDB-lite"/>
    </source>
</evidence>
<keyword evidence="1" id="KW-0134">Cell wall</keyword>
<feature type="chain" id="PRO_5039482079" description="Gram-positive cocci surface proteins LPxTG domain-containing protein" evidence="7">
    <location>
        <begin position="25"/>
        <end position="425"/>
    </location>
</feature>
<evidence type="ECO:0000313" key="9">
    <source>
        <dbReference type="EMBL" id="HIU41824.1"/>
    </source>
</evidence>
<dbReference type="AlphaFoldDB" id="A0A9D1ITN1"/>
<evidence type="ECO:0000256" key="1">
    <source>
        <dbReference type="ARBA" id="ARBA00022512"/>
    </source>
</evidence>
<evidence type="ECO:0000259" key="8">
    <source>
        <dbReference type="PROSITE" id="PS50847"/>
    </source>
</evidence>
<proteinExistence type="predicted"/>
<evidence type="ECO:0000256" key="6">
    <source>
        <dbReference type="SAM" id="Phobius"/>
    </source>
</evidence>
<dbReference type="InterPro" id="IPR019931">
    <property type="entry name" value="LPXTG_anchor"/>
</dbReference>
<protein>
    <recommendedName>
        <fullName evidence="8">Gram-positive cocci surface proteins LPxTG domain-containing protein</fullName>
    </recommendedName>
</protein>
<evidence type="ECO:0000256" key="4">
    <source>
        <dbReference type="ARBA" id="ARBA00023088"/>
    </source>
</evidence>
<dbReference type="InterPro" id="IPR008930">
    <property type="entry name" value="Terpenoid_cyclase/PrenylTrfase"/>
</dbReference>
<reference evidence="9" key="2">
    <citation type="journal article" date="2021" name="PeerJ">
        <title>Extensive microbial diversity within the chicken gut microbiome revealed by metagenomics and culture.</title>
        <authorList>
            <person name="Gilroy R."/>
            <person name="Ravi A."/>
            <person name="Getino M."/>
            <person name="Pursley I."/>
            <person name="Horton D.L."/>
            <person name="Alikhan N.F."/>
            <person name="Baker D."/>
            <person name="Gharbi K."/>
            <person name="Hall N."/>
            <person name="Watson M."/>
            <person name="Adriaenssens E.M."/>
            <person name="Foster-Nyarko E."/>
            <person name="Jarju S."/>
            <person name="Secka A."/>
            <person name="Antonio M."/>
            <person name="Oren A."/>
            <person name="Chaudhuri R.R."/>
            <person name="La Ragione R."/>
            <person name="Hildebrand F."/>
            <person name="Pallen M.J."/>
        </authorList>
    </citation>
    <scope>NUCLEOTIDE SEQUENCE</scope>
    <source>
        <strain evidence="9">4509</strain>
    </source>
</reference>
<feature type="transmembrane region" description="Helical" evidence="6">
    <location>
        <begin position="399"/>
        <end position="420"/>
    </location>
</feature>
<comment type="caution">
    <text evidence="9">The sequence shown here is derived from an EMBL/GenBank/DDBJ whole genome shotgun (WGS) entry which is preliminary data.</text>
</comment>
<gene>
    <name evidence="9" type="ORF">IAD19_04645</name>
</gene>
<keyword evidence="6" id="KW-0472">Membrane</keyword>
<evidence type="ECO:0000256" key="7">
    <source>
        <dbReference type="SAM" id="SignalP"/>
    </source>
</evidence>
<feature type="region of interest" description="Disordered" evidence="5">
    <location>
        <begin position="326"/>
        <end position="399"/>
    </location>
</feature>
<dbReference type="Proteomes" id="UP000824082">
    <property type="component" value="Unassembled WGS sequence"/>
</dbReference>
<feature type="compositionally biased region" description="Low complexity" evidence="5">
    <location>
        <begin position="350"/>
        <end position="362"/>
    </location>
</feature>
<feature type="signal peptide" evidence="7">
    <location>
        <begin position="1"/>
        <end position="24"/>
    </location>
</feature>
<keyword evidence="6" id="KW-1133">Transmembrane helix</keyword>
<evidence type="ECO:0000256" key="3">
    <source>
        <dbReference type="ARBA" id="ARBA00022729"/>
    </source>
</evidence>
<keyword evidence="3 7" id="KW-0732">Signal</keyword>